<accession>G7LCB8</accession>
<dbReference type="Pfam" id="PF08263">
    <property type="entry name" value="LRRNT_2"/>
    <property type="match status" value="2"/>
</dbReference>
<dbReference type="InterPro" id="IPR052422">
    <property type="entry name" value="Auxin_Ser/Thr_Kinase"/>
</dbReference>
<evidence type="ECO:0000256" key="7">
    <source>
        <dbReference type="ARBA" id="ARBA00022692"/>
    </source>
</evidence>
<dbReference type="Gramene" id="rna50477">
    <property type="protein sequence ID" value="RHN43847.1"/>
    <property type="gene ID" value="gene50477"/>
</dbReference>
<reference evidence="23 26" key="1">
    <citation type="journal article" date="2011" name="Nature">
        <title>The Medicago genome provides insight into the evolution of rhizobial symbioses.</title>
        <authorList>
            <person name="Young N.D."/>
            <person name="Debelle F."/>
            <person name="Oldroyd G.E."/>
            <person name="Geurts R."/>
            <person name="Cannon S.B."/>
            <person name="Udvardi M.K."/>
            <person name="Benedito V.A."/>
            <person name="Mayer K.F."/>
            <person name="Gouzy J."/>
            <person name="Schoof H."/>
            <person name="Van de Peer Y."/>
            <person name="Proost S."/>
            <person name="Cook D.R."/>
            <person name="Meyers B.C."/>
            <person name="Spannagl M."/>
            <person name="Cheung F."/>
            <person name="De Mita S."/>
            <person name="Krishnakumar V."/>
            <person name="Gundlach H."/>
            <person name="Zhou S."/>
            <person name="Mudge J."/>
            <person name="Bharti A.K."/>
            <person name="Murray J.D."/>
            <person name="Naoumkina M.A."/>
            <person name="Rosen B."/>
            <person name="Silverstein K.A."/>
            <person name="Tang H."/>
            <person name="Rombauts S."/>
            <person name="Zhao P.X."/>
            <person name="Zhou P."/>
            <person name="Barbe V."/>
            <person name="Bardou P."/>
            <person name="Bechner M."/>
            <person name="Bellec A."/>
            <person name="Berger A."/>
            <person name="Berges H."/>
            <person name="Bidwell S."/>
            <person name="Bisseling T."/>
            <person name="Choisne N."/>
            <person name="Couloux A."/>
            <person name="Denny R."/>
            <person name="Deshpande S."/>
            <person name="Dai X."/>
            <person name="Doyle J.J."/>
            <person name="Dudez A.M."/>
            <person name="Farmer A.D."/>
            <person name="Fouteau S."/>
            <person name="Franken C."/>
            <person name="Gibelin C."/>
            <person name="Gish J."/>
            <person name="Goldstein S."/>
            <person name="Gonzalez A.J."/>
            <person name="Green P.J."/>
            <person name="Hallab A."/>
            <person name="Hartog M."/>
            <person name="Hua A."/>
            <person name="Humphray S.J."/>
            <person name="Jeong D.H."/>
            <person name="Jing Y."/>
            <person name="Jocker A."/>
            <person name="Kenton S.M."/>
            <person name="Kim D.J."/>
            <person name="Klee K."/>
            <person name="Lai H."/>
            <person name="Lang C."/>
            <person name="Lin S."/>
            <person name="Macmil S.L."/>
            <person name="Magdelenat G."/>
            <person name="Matthews L."/>
            <person name="McCorrison J."/>
            <person name="Monaghan E.L."/>
            <person name="Mun J.H."/>
            <person name="Najar F.Z."/>
            <person name="Nicholson C."/>
            <person name="Noirot C."/>
            <person name="O'Bleness M."/>
            <person name="Paule C.R."/>
            <person name="Poulain J."/>
            <person name="Prion F."/>
            <person name="Qin B."/>
            <person name="Qu C."/>
            <person name="Retzel E.F."/>
            <person name="Riddle C."/>
            <person name="Sallet E."/>
            <person name="Samain S."/>
            <person name="Samson N."/>
            <person name="Sanders I."/>
            <person name="Saurat O."/>
            <person name="Scarpelli C."/>
            <person name="Schiex T."/>
            <person name="Segurens B."/>
            <person name="Severin A.J."/>
            <person name="Sherrier D.J."/>
            <person name="Shi R."/>
            <person name="Sims S."/>
            <person name="Singer S.R."/>
            <person name="Sinharoy S."/>
            <person name="Sterck L."/>
            <person name="Viollet A."/>
            <person name="Wang B.B."/>
            <person name="Wang K."/>
            <person name="Wang M."/>
            <person name="Wang X."/>
            <person name="Warfsmann J."/>
            <person name="Weissenbach J."/>
            <person name="White D.D."/>
            <person name="White J.D."/>
            <person name="Wiley G.B."/>
            <person name="Wincker P."/>
            <person name="Xing Y."/>
            <person name="Yang L."/>
            <person name="Yao Z."/>
            <person name="Ying F."/>
            <person name="Zhai J."/>
            <person name="Zhou L."/>
            <person name="Zuber A."/>
            <person name="Denarie J."/>
            <person name="Dixon R.A."/>
            <person name="May G.D."/>
            <person name="Schwartz D.C."/>
            <person name="Rogers J."/>
            <person name="Quetier F."/>
            <person name="Town C.D."/>
            <person name="Roe B.A."/>
        </authorList>
    </citation>
    <scope>NUCLEOTIDE SEQUENCE [LARGE SCALE GENOMIC DNA]</scope>
    <source>
        <strain evidence="23">A17</strain>
        <strain evidence="25 26">cv. Jemalong A17</strain>
    </source>
</reference>
<comment type="similarity">
    <text evidence="2">Belongs to the protein kinase superfamily. Ser/Thr protein kinase family.</text>
</comment>
<organism evidence="23 26">
    <name type="scientific">Medicago truncatula</name>
    <name type="common">Barrel medic</name>
    <name type="synonym">Medicago tribuloides</name>
    <dbReference type="NCBI Taxonomy" id="3880"/>
    <lineage>
        <taxon>Eukaryota</taxon>
        <taxon>Viridiplantae</taxon>
        <taxon>Streptophyta</taxon>
        <taxon>Embryophyta</taxon>
        <taxon>Tracheophyta</taxon>
        <taxon>Spermatophyta</taxon>
        <taxon>Magnoliopsida</taxon>
        <taxon>eudicotyledons</taxon>
        <taxon>Gunneridae</taxon>
        <taxon>Pentapetalae</taxon>
        <taxon>rosids</taxon>
        <taxon>fabids</taxon>
        <taxon>Fabales</taxon>
        <taxon>Fabaceae</taxon>
        <taxon>Papilionoideae</taxon>
        <taxon>50 kb inversion clade</taxon>
        <taxon>NPAAA clade</taxon>
        <taxon>Hologalegina</taxon>
        <taxon>IRL clade</taxon>
        <taxon>Trifolieae</taxon>
        <taxon>Medicago</taxon>
    </lineage>
</organism>
<dbReference type="Pfam" id="PF07714">
    <property type="entry name" value="PK_Tyr_Ser-Thr"/>
    <property type="match status" value="1"/>
</dbReference>
<dbReference type="InterPro" id="IPR008271">
    <property type="entry name" value="Ser/Thr_kinase_AS"/>
</dbReference>
<proteinExistence type="inferred from homology"/>
<reference evidence="23 26" key="2">
    <citation type="journal article" date="2014" name="BMC Genomics">
        <title>An improved genome release (version Mt4.0) for the model legume Medicago truncatula.</title>
        <authorList>
            <person name="Tang H."/>
            <person name="Krishnakumar V."/>
            <person name="Bidwell S."/>
            <person name="Rosen B."/>
            <person name="Chan A."/>
            <person name="Zhou S."/>
            <person name="Gentzbittel L."/>
            <person name="Childs K.L."/>
            <person name="Yandell M."/>
            <person name="Gundlach H."/>
            <person name="Mayer K.F."/>
            <person name="Schwartz D.C."/>
            <person name="Town C.D."/>
        </authorList>
    </citation>
    <scope>GENOME REANNOTATION</scope>
    <source>
        <strain evidence="25 26">cv. Jemalong A17</strain>
    </source>
</reference>
<feature type="transmembrane region" description="Helical" evidence="21">
    <location>
        <begin position="488"/>
        <end position="509"/>
    </location>
</feature>
<evidence type="ECO:0000256" key="17">
    <source>
        <dbReference type="ARBA" id="ARBA00047899"/>
    </source>
</evidence>
<dbReference type="PaxDb" id="3880-AET05485"/>
<evidence type="ECO:0000256" key="14">
    <source>
        <dbReference type="ARBA" id="ARBA00023136"/>
    </source>
</evidence>
<dbReference type="Proteomes" id="UP000002051">
    <property type="component" value="Chromosome 8"/>
</dbReference>
<sequence length="925" mass="101290">MGKLGLSYGGSLDFVFGLVFSILVISIRCEDVEVMNILKKTINAPVTFQWTDPDVCKWKHVNCDSRKHVIAIQIGNQNLQGFLPKELVMLTTLQKFECQRNGLTGPFPYLSKSLQRLLIHDNKFSSLPNNFFTGMSNLQEVEIDNNPLPPWQISNSLKDCVALQTFSAESVSIVGTIPDFFGRDGPFPGLVFLALSGNSLEGVLPASLSGSSIENLLVNGQNSNNKLNGTLIVLQNMTSLKQIWVNDNSFTGPIPDLSQLNQLSDVNLRDNQLTGVVPPSLMNLPSLQVVNLTNNRLQGPPPKFRDGVGVDNIIGGGRNEFCTNVPGQPCSPLVNILLSVVEPLGYPLKFAESWQGNDPCANKWIGIVCSGGNISIINFQNMGLSGTISPNFASLSSLTKLLIANNDITGAIPNQLTSMPLLQELDVSNNNLYGRVPSFPKGVVLKIGGNPDIGKDKPITPSASSHGFGKDNDKDEDKNKNSVDGVNVGIVLGVVFVLGIGVIILFMFWKRSRNHTKKGKKPDAITIHSSYKGGENVVKASVVVSGGGNDALSPTCNAYEVSNMVISIQVLRQVTNNFSEEKIVGKGGFGIVYKGELHDGTQIAVKRMQLGMMGEGSNEFTSEIEVLTKVRHKHLVSLLGYCLDENEKLLVYEYMTRGALSKHLFDWKEEGIKPLEWKTRLSIALDVARGIEYLHGLTQQIFIHRDIKPSNILLGEDMRAKVSDFGLVRLAPEGKASFQTRLAGTFGYMAPEYASTGRLTTKADVYSFGVVLMEIITGRKALDGSQPEENIHLVTWFCRMLLNKDSFQSMIDRTIEVDEETYASINTVAELAGHCSAREPYQRPDMSHVVNVLSSLVEVWKPTKQDVDDIYGINFDMTLPEALKRWQAFEGSSTLDLTLSPSTMNTSGGSTQTYQSSNASSHAQM</sequence>
<evidence type="ECO:0000256" key="19">
    <source>
        <dbReference type="PROSITE-ProRule" id="PRU10141"/>
    </source>
</evidence>
<dbReference type="Proteomes" id="UP000265566">
    <property type="component" value="Chromosome 8"/>
</dbReference>
<evidence type="ECO:0000256" key="8">
    <source>
        <dbReference type="ARBA" id="ARBA00022729"/>
    </source>
</evidence>
<evidence type="ECO:0000256" key="20">
    <source>
        <dbReference type="SAM" id="MobiDB-lite"/>
    </source>
</evidence>
<dbReference type="PANTHER" id="PTHR47986:SF27">
    <property type="entry name" value="LRR RECEPTOR-LIKE KINASE"/>
    <property type="match status" value="1"/>
</dbReference>
<evidence type="ECO:0000256" key="12">
    <source>
        <dbReference type="ARBA" id="ARBA00022840"/>
    </source>
</evidence>
<reference evidence="24" key="5">
    <citation type="journal article" date="2018" name="Nat. Plants">
        <title>Whole-genome landscape of Medicago truncatula symbiotic genes.</title>
        <authorList>
            <person name="Pecrix Y."/>
            <person name="Gamas P."/>
            <person name="Carrere S."/>
        </authorList>
    </citation>
    <scope>NUCLEOTIDE SEQUENCE</scope>
    <source>
        <tissue evidence="24">Leaves</tissue>
    </source>
</reference>
<feature type="compositionally biased region" description="Low complexity" evidence="20">
    <location>
        <begin position="897"/>
        <end position="917"/>
    </location>
</feature>
<comment type="catalytic activity">
    <reaction evidence="17">
        <text>L-threonyl-[protein] + ATP = O-phospho-L-threonyl-[protein] + ADP + H(+)</text>
        <dbReference type="Rhea" id="RHEA:46608"/>
        <dbReference type="Rhea" id="RHEA-COMP:11060"/>
        <dbReference type="Rhea" id="RHEA-COMP:11605"/>
        <dbReference type="ChEBI" id="CHEBI:15378"/>
        <dbReference type="ChEBI" id="CHEBI:30013"/>
        <dbReference type="ChEBI" id="CHEBI:30616"/>
        <dbReference type="ChEBI" id="CHEBI:61977"/>
        <dbReference type="ChEBI" id="CHEBI:456216"/>
        <dbReference type="EC" id="2.7.11.1"/>
    </reaction>
</comment>
<dbReference type="Pfam" id="PF00560">
    <property type="entry name" value="LRR_1"/>
    <property type="match status" value="2"/>
</dbReference>
<keyword evidence="15 23" id="KW-0675">Receptor</keyword>
<feature type="binding site" evidence="19">
    <location>
        <position position="606"/>
    </location>
    <ligand>
        <name>ATP</name>
        <dbReference type="ChEBI" id="CHEBI:30616"/>
    </ligand>
</feature>
<dbReference type="AlphaFoldDB" id="G7LCB8"/>
<dbReference type="Gene3D" id="3.80.10.10">
    <property type="entry name" value="Ribonuclease Inhibitor"/>
    <property type="match status" value="2"/>
</dbReference>
<reference evidence="27" key="4">
    <citation type="journal article" date="2018" name="Nat. Plants">
        <title>Whole-genome landscape of Medicago truncatula symbiotic genes.</title>
        <authorList>
            <person name="Pecrix Y."/>
            <person name="Staton S.E."/>
            <person name="Sallet E."/>
            <person name="Lelandais-Briere C."/>
            <person name="Moreau S."/>
            <person name="Carrere S."/>
            <person name="Blein T."/>
            <person name="Jardinaud M.F."/>
            <person name="Latrasse D."/>
            <person name="Zouine M."/>
            <person name="Zahm M."/>
            <person name="Kreplak J."/>
            <person name="Mayjonade B."/>
            <person name="Satge C."/>
            <person name="Perez M."/>
            <person name="Cauet S."/>
            <person name="Marande W."/>
            <person name="Chantry-Darmon C."/>
            <person name="Lopez-Roques C."/>
            <person name="Bouchez O."/>
            <person name="Berard A."/>
            <person name="Debelle F."/>
            <person name="Munos S."/>
            <person name="Bendahmane A."/>
            <person name="Berges H."/>
            <person name="Niebel A."/>
            <person name="Buitink J."/>
            <person name="Frugier F."/>
            <person name="Benhamed M."/>
            <person name="Crespi M."/>
            <person name="Gouzy J."/>
            <person name="Gamas P."/>
        </authorList>
    </citation>
    <scope>NUCLEOTIDE SEQUENCE [LARGE SCALE GENOMIC DNA]</scope>
    <source>
        <strain evidence="27">cv. Jemalong A17</strain>
    </source>
</reference>
<feature type="compositionally biased region" description="Basic and acidic residues" evidence="20">
    <location>
        <begin position="468"/>
        <end position="480"/>
    </location>
</feature>
<evidence type="ECO:0000313" key="26">
    <source>
        <dbReference type="Proteomes" id="UP000002051"/>
    </source>
</evidence>
<dbReference type="PROSITE" id="PS00108">
    <property type="entry name" value="PROTEIN_KINASE_ST"/>
    <property type="match status" value="1"/>
</dbReference>
<dbReference type="GO" id="GO:0005524">
    <property type="term" value="F:ATP binding"/>
    <property type="evidence" value="ECO:0007669"/>
    <property type="project" value="UniProtKB-UniRule"/>
</dbReference>
<feature type="region of interest" description="Disordered" evidence="20">
    <location>
        <begin position="897"/>
        <end position="925"/>
    </location>
</feature>
<feature type="domain" description="Protein kinase" evidence="22">
    <location>
        <begin position="578"/>
        <end position="857"/>
    </location>
</feature>
<keyword evidence="7 21" id="KW-0812">Transmembrane</keyword>
<keyword evidence="9" id="KW-0677">Repeat</keyword>
<evidence type="ECO:0000256" key="5">
    <source>
        <dbReference type="ARBA" id="ARBA00022614"/>
    </source>
</evidence>
<comment type="subcellular location">
    <subcellularLocation>
        <location evidence="1">Membrane</location>
        <topology evidence="1">Single-pass membrane protein</topology>
    </subcellularLocation>
</comment>
<dbReference type="InterPro" id="IPR017441">
    <property type="entry name" value="Protein_kinase_ATP_BS"/>
</dbReference>
<dbReference type="eggNOG" id="ENOG502QPQ4">
    <property type="taxonomic scope" value="Eukaryota"/>
</dbReference>
<dbReference type="EnsemblPlants" id="AET05485">
    <property type="protein sequence ID" value="AET05485"/>
    <property type="gene ID" value="MTR_8g106100"/>
</dbReference>
<keyword evidence="12 19" id="KW-0067">ATP-binding</keyword>
<dbReference type="InterPro" id="IPR001611">
    <property type="entry name" value="Leu-rich_rpt"/>
</dbReference>
<evidence type="ECO:0000256" key="15">
    <source>
        <dbReference type="ARBA" id="ARBA00023170"/>
    </source>
</evidence>
<dbReference type="GO" id="GO:0004675">
    <property type="term" value="F:transmembrane receptor protein serine/threonine kinase activity"/>
    <property type="evidence" value="ECO:0000318"/>
    <property type="project" value="GO_Central"/>
</dbReference>
<dbReference type="InterPro" id="IPR013210">
    <property type="entry name" value="LRR_N_plant-typ"/>
</dbReference>
<keyword evidence="11 23" id="KW-0418">Kinase</keyword>
<evidence type="ECO:0000313" key="23">
    <source>
        <dbReference type="EMBL" id="AET05485.1"/>
    </source>
</evidence>
<dbReference type="GO" id="GO:0007165">
    <property type="term" value="P:signal transduction"/>
    <property type="evidence" value="ECO:0000318"/>
    <property type="project" value="GO_Central"/>
</dbReference>
<dbReference type="EC" id="2.7.11.1" evidence="3"/>
<evidence type="ECO:0000313" key="25">
    <source>
        <dbReference type="EnsemblPlants" id="AET05485"/>
    </source>
</evidence>
<dbReference type="GO" id="GO:0016020">
    <property type="term" value="C:membrane"/>
    <property type="evidence" value="ECO:0007669"/>
    <property type="project" value="UniProtKB-SubCell"/>
</dbReference>
<dbReference type="KEGG" id="mtr:11412394"/>
<keyword evidence="5" id="KW-0433">Leucine-rich repeat</keyword>
<keyword evidence="4" id="KW-0723">Serine/threonine-protein kinase</keyword>
<reference evidence="25" key="3">
    <citation type="submission" date="2015-04" db="UniProtKB">
        <authorList>
            <consortium name="EnsemblPlants"/>
        </authorList>
    </citation>
    <scope>IDENTIFICATION</scope>
    <source>
        <strain evidence="25">cv. Jemalong A17</strain>
    </source>
</reference>
<dbReference type="FunFam" id="3.80.10.10:FF:000190">
    <property type="entry name" value="Receptor-like kinase TMK4"/>
    <property type="match status" value="1"/>
</dbReference>
<dbReference type="SUPFAM" id="SSF52058">
    <property type="entry name" value="L domain-like"/>
    <property type="match status" value="2"/>
</dbReference>
<dbReference type="InterPro" id="IPR001245">
    <property type="entry name" value="Ser-Thr/Tyr_kinase_cat_dom"/>
</dbReference>
<dbReference type="FunFam" id="1.10.510.10:FF:000198">
    <property type="entry name" value="receptor protein kinase TMK1"/>
    <property type="match status" value="1"/>
</dbReference>
<name>G7LCB8_MEDTR</name>
<keyword evidence="13 21" id="KW-1133">Transmembrane helix</keyword>
<evidence type="ECO:0000256" key="10">
    <source>
        <dbReference type="ARBA" id="ARBA00022741"/>
    </source>
</evidence>
<dbReference type="OrthoDB" id="1607253at2759"/>
<dbReference type="SUPFAM" id="SSF56112">
    <property type="entry name" value="Protein kinase-like (PK-like)"/>
    <property type="match status" value="1"/>
</dbReference>
<evidence type="ECO:0000256" key="18">
    <source>
        <dbReference type="ARBA" id="ARBA00048679"/>
    </source>
</evidence>
<dbReference type="FunFam" id="3.80.10.10:FF:000129">
    <property type="entry name" value="Leucine-rich repeat receptor-like kinase"/>
    <property type="match status" value="1"/>
</dbReference>
<dbReference type="InterPro" id="IPR003591">
    <property type="entry name" value="Leu-rich_rpt_typical-subtyp"/>
</dbReference>
<evidence type="ECO:0000256" key="13">
    <source>
        <dbReference type="ARBA" id="ARBA00022989"/>
    </source>
</evidence>
<dbReference type="FunFam" id="3.30.200.20:FF:000039">
    <property type="entry name" value="receptor-like protein kinase FERONIA"/>
    <property type="match status" value="1"/>
</dbReference>
<evidence type="ECO:0000256" key="4">
    <source>
        <dbReference type="ARBA" id="ARBA00022527"/>
    </source>
</evidence>
<evidence type="ECO:0000313" key="27">
    <source>
        <dbReference type="Proteomes" id="UP000265566"/>
    </source>
</evidence>
<keyword evidence="8" id="KW-0732">Signal</keyword>
<dbReference type="HOGENOM" id="CLU_000288_114_6_1"/>
<evidence type="ECO:0000256" key="2">
    <source>
        <dbReference type="ARBA" id="ARBA00008684"/>
    </source>
</evidence>
<evidence type="ECO:0000256" key="1">
    <source>
        <dbReference type="ARBA" id="ARBA00004167"/>
    </source>
</evidence>
<dbReference type="SMART" id="SM00369">
    <property type="entry name" value="LRR_TYP"/>
    <property type="match status" value="4"/>
</dbReference>
<evidence type="ECO:0000256" key="6">
    <source>
        <dbReference type="ARBA" id="ARBA00022679"/>
    </source>
</evidence>
<dbReference type="OMA" id="ATWFRRM"/>
<evidence type="ECO:0000313" key="24">
    <source>
        <dbReference type="EMBL" id="RHN43847.1"/>
    </source>
</evidence>
<keyword evidence="14 21" id="KW-0472">Membrane</keyword>
<keyword evidence="26" id="KW-1185">Reference proteome</keyword>
<protein>
    <recommendedName>
        <fullName evidence="3">non-specific serine/threonine protein kinase</fullName>
        <ecNumber evidence="3">2.7.11.1</ecNumber>
    </recommendedName>
</protein>
<comment type="catalytic activity">
    <reaction evidence="18">
        <text>L-seryl-[protein] + ATP = O-phospho-L-seryl-[protein] + ADP + H(+)</text>
        <dbReference type="Rhea" id="RHEA:17989"/>
        <dbReference type="Rhea" id="RHEA-COMP:9863"/>
        <dbReference type="Rhea" id="RHEA-COMP:11604"/>
        <dbReference type="ChEBI" id="CHEBI:15378"/>
        <dbReference type="ChEBI" id="CHEBI:29999"/>
        <dbReference type="ChEBI" id="CHEBI:30616"/>
        <dbReference type="ChEBI" id="CHEBI:83421"/>
        <dbReference type="ChEBI" id="CHEBI:456216"/>
        <dbReference type="EC" id="2.7.11.1"/>
    </reaction>
</comment>
<evidence type="ECO:0000256" key="21">
    <source>
        <dbReference type="SAM" id="Phobius"/>
    </source>
</evidence>
<evidence type="ECO:0000259" key="22">
    <source>
        <dbReference type="PROSITE" id="PS50011"/>
    </source>
</evidence>
<evidence type="ECO:0000256" key="3">
    <source>
        <dbReference type="ARBA" id="ARBA00012513"/>
    </source>
</evidence>
<evidence type="ECO:0000256" key="11">
    <source>
        <dbReference type="ARBA" id="ARBA00022777"/>
    </source>
</evidence>
<feature type="region of interest" description="Disordered" evidence="20">
    <location>
        <begin position="454"/>
        <end position="480"/>
    </location>
</feature>
<dbReference type="Gene3D" id="3.30.200.20">
    <property type="entry name" value="Phosphorylase Kinase, domain 1"/>
    <property type="match status" value="1"/>
</dbReference>
<dbReference type="CDD" id="cd14066">
    <property type="entry name" value="STKc_IRAK"/>
    <property type="match status" value="1"/>
</dbReference>
<keyword evidence="16" id="KW-0325">Glycoprotein</keyword>
<dbReference type="InterPro" id="IPR032675">
    <property type="entry name" value="LRR_dom_sf"/>
</dbReference>
<dbReference type="PANTHER" id="PTHR47986">
    <property type="entry name" value="OSJNBA0070M12.3 PROTEIN"/>
    <property type="match status" value="1"/>
</dbReference>
<dbReference type="InterPro" id="IPR011009">
    <property type="entry name" value="Kinase-like_dom_sf"/>
</dbReference>
<dbReference type="Gene3D" id="1.10.510.10">
    <property type="entry name" value="Transferase(Phosphotransferase) domain 1"/>
    <property type="match status" value="1"/>
</dbReference>
<dbReference type="EMBL" id="CM001224">
    <property type="protein sequence ID" value="AET05485.1"/>
    <property type="molecule type" value="Genomic_DNA"/>
</dbReference>
<gene>
    <name evidence="25" type="primary">11412394</name>
    <name evidence="23" type="ordered locus">MTR_8g106100</name>
    <name evidence="24" type="ORF">MtrunA17_Chr8g0392271</name>
</gene>
<evidence type="ECO:0000256" key="9">
    <source>
        <dbReference type="ARBA" id="ARBA00022737"/>
    </source>
</evidence>
<keyword evidence="10 19" id="KW-0547">Nucleotide-binding</keyword>
<dbReference type="InterPro" id="IPR000719">
    <property type="entry name" value="Prot_kinase_dom"/>
</dbReference>
<dbReference type="SMART" id="SM00220">
    <property type="entry name" value="S_TKc"/>
    <property type="match status" value="1"/>
</dbReference>
<dbReference type="PROSITE" id="PS00107">
    <property type="entry name" value="PROTEIN_KINASE_ATP"/>
    <property type="match status" value="1"/>
</dbReference>
<keyword evidence="6 24" id="KW-0808">Transferase</keyword>
<dbReference type="PROSITE" id="PS50011">
    <property type="entry name" value="PROTEIN_KINASE_DOM"/>
    <property type="match status" value="1"/>
</dbReference>
<evidence type="ECO:0000256" key="16">
    <source>
        <dbReference type="ARBA" id="ARBA00023180"/>
    </source>
</evidence>
<dbReference type="EMBL" id="PSQE01000008">
    <property type="protein sequence ID" value="RHN43847.1"/>
    <property type="molecule type" value="Genomic_DNA"/>
</dbReference>